<feature type="transmembrane region" description="Helical" evidence="2">
    <location>
        <begin position="212"/>
        <end position="237"/>
    </location>
</feature>
<dbReference type="PANTHER" id="PTHR30590">
    <property type="entry name" value="INNER MEMBRANE PROTEIN"/>
    <property type="match status" value="1"/>
</dbReference>
<dbReference type="Pfam" id="PF04235">
    <property type="entry name" value="DUF418"/>
    <property type="match status" value="1"/>
</dbReference>
<keyword evidence="2" id="KW-0472">Membrane</keyword>
<protein>
    <submittedName>
        <fullName evidence="4">DUF418 domain-containing protein</fullName>
    </submittedName>
</protein>
<dbReference type="Proteomes" id="UP001596058">
    <property type="component" value="Unassembled WGS sequence"/>
</dbReference>
<comment type="caution">
    <text evidence="4">The sequence shown here is derived from an EMBL/GenBank/DDBJ whole genome shotgun (WGS) entry which is preliminary data.</text>
</comment>
<feature type="region of interest" description="Disordered" evidence="1">
    <location>
        <begin position="404"/>
        <end position="441"/>
    </location>
</feature>
<feature type="transmembrane region" description="Helical" evidence="2">
    <location>
        <begin position="66"/>
        <end position="88"/>
    </location>
</feature>
<evidence type="ECO:0000313" key="5">
    <source>
        <dbReference type="Proteomes" id="UP001596058"/>
    </source>
</evidence>
<sequence>MRTQETHPVRTDVRLAAARIASVDALRGFSLLGILIVNIAFLASGYRMAGMAEPGFDSSLDWGVRWVVTLFLENKFYLLFSFLFGYSFTLQVDSAKRRGLAFVPMFLRRLAGLFLLGLAHAVLLFPGDILTTYAAVGLALLVLRGIRPKTAVVLAVMLTAMLALGFVLLAVLAGLGLDASGHVVDGHAQAAASNSALGGGIWQIVTEHLRKLSLIIVARVFFQGPAVLAACLIGLAVGKMGVLRNISAHTPALRRLQWAGFTVGLGGALFATYAAWTGAVHKFWGEAVDLLTAPLLAAAYAATFLRVLPYLPRLGRALAGPGRMALSNYLAQSLICSLIFTGYGLALVDRVSPPLEVLIALGIFTAQVLYSRWWLRGHRYGPVEWWLRFLTYWRRPGIMAHHAPPAGIQPPPHHAPPGAAAAHSGRPRRAGRPSLGRHSRS</sequence>
<name>A0ABW1CI96_9ACTN</name>
<dbReference type="InterPro" id="IPR052529">
    <property type="entry name" value="Bact_Transport_Assoc"/>
</dbReference>
<accession>A0ABW1CI96</accession>
<organism evidence="4 5">
    <name type="scientific">Nonomuraea insulae</name>
    <dbReference type="NCBI Taxonomy" id="1616787"/>
    <lineage>
        <taxon>Bacteria</taxon>
        <taxon>Bacillati</taxon>
        <taxon>Actinomycetota</taxon>
        <taxon>Actinomycetes</taxon>
        <taxon>Streptosporangiales</taxon>
        <taxon>Streptosporangiaceae</taxon>
        <taxon>Nonomuraea</taxon>
    </lineage>
</organism>
<dbReference type="EMBL" id="JBHSPA010000014">
    <property type="protein sequence ID" value="MFC5824321.1"/>
    <property type="molecule type" value="Genomic_DNA"/>
</dbReference>
<feature type="transmembrane region" description="Helical" evidence="2">
    <location>
        <begin position="258"/>
        <end position="276"/>
    </location>
</feature>
<keyword evidence="2" id="KW-1133">Transmembrane helix</keyword>
<evidence type="ECO:0000256" key="1">
    <source>
        <dbReference type="SAM" id="MobiDB-lite"/>
    </source>
</evidence>
<feature type="transmembrane region" description="Helical" evidence="2">
    <location>
        <begin position="100"/>
        <end position="123"/>
    </location>
</feature>
<feature type="transmembrane region" description="Helical" evidence="2">
    <location>
        <begin position="153"/>
        <end position="177"/>
    </location>
</feature>
<feature type="transmembrane region" description="Helical" evidence="2">
    <location>
        <begin position="29"/>
        <end position="46"/>
    </location>
</feature>
<keyword evidence="5" id="KW-1185">Reference proteome</keyword>
<keyword evidence="2" id="KW-0812">Transmembrane</keyword>
<feature type="compositionally biased region" description="Basic residues" evidence="1">
    <location>
        <begin position="425"/>
        <end position="441"/>
    </location>
</feature>
<evidence type="ECO:0000259" key="3">
    <source>
        <dbReference type="Pfam" id="PF04235"/>
    </source>
</evidence>
<dbReference type="PANTHER" id="PTHR30590:SF2">
    <property type="entry name" value="INNER MEMBRANE PROTEIN"/>
    <property type="match status" value="1"/>
</dbReference>
<feature type="transmembrane region" description="Helical" evidence="2">
    <location>
        <begin position="329"/>
        <end position="348"/>
    </location>
</feature>
<evidence type="ECO:0000256" key="2">
    <source>
        <dbReference type="SAM" id="Phobius"/>
    </source>
</evidence>
<dbReference type="RefSeq" id="WP_379513847.1">
    <property type="nucleotide sequence ID" value="NZ_JBHSPA010000014.1"/>
</dbReference>
<proteinExistence type="predicted"/>
<feature type="transmembrane region" description="Helical" evidence="2">
    <location>
        <begin position="288"/>
        <end position="308"/>
    </location>
</feature>
<feature type="transmembrane region" description="Helical" evidence="2">
    <location>
        <begin position="354"/>
        <end position="375"/>
    </location>
</feature>
<feature type="domain" description="DUF418" evidence="3">
    <location>
        <begin position="238"/>
        <end position="394"/>
    </location>
</feature>
<evidence type="ECO:0000313" key="4">
    <source>
        <dbReference type="EMBL" id="MFC5824321.1"/>
    </source>
</evidence>
<gene>
    <name evidence="4" type="ORF">ACFPZ3_10720</name>
</gene>
<reference evidence="5" key="1">
    <citation type="journal article" date="2019" name="Int. J. Syst. Evol. Microbiol.">
        <title>The Global Catalogue of Microorganisms (GCM) 10K type strain sequencing project: providing services to taxonomists for standard genome sequencing and annotation.</title>
        <authorList>
            <consortium name="The Broad Institute Genomics Platform"/>
            <consortium name="The Broad Institute Genome Sequencing Center for Infectious Disease"/>
            <person name="Wu L."/>
            <person name="Ma J."/>
        </authorList>
    </citation>
    <scope>NUCLEOTIDE SEQUENCE [LARGE SCALE GENOMIC DNA]</scope>
    <source>
        <strain evidence="5">CCUG 53903</strain>
    </source>
</reference>
<feature type="transmembrane region" description="Helical" evidence="2">
    <location>
        <begin position="129"/>
        <end position="146"/>
    </location>
</feature>
<dbReference type="InterPro" id="IPR007349">
    <property type="entry name" value="DUF418"/>
</dbReference>